<gene>
    <name evidence="2" type="ORF">HPTL_0873</name>
</gene>
<dbReference type="GO" id="GO:0005829">
    <property type="term" value="C:cytosol"/>
    <property type="evidence" value="ECO:0007669"/>
    <property type="project" value="TreeGrafter"/>
</dbReference>
<proteinExistence type="inferred from homology"/>
<dbReference type="Pfam" id="PF03883">
    <property type="entry name" value="H2O2_YaaD"/>
    <property type="match status" value="1"/>
</dbReference>
<dbReference type="EMBL" id="AP018558">
    <property type="protein sequence ID" value="BBD77141.1"/>
    <property type="molecule type" value="Genomic_DNA"/>
</dbReference>
<keyword evidence="3" id="KW-1185">Reference proteome</keyword>
<sequence length="272" mass="30378">MLIVISPAKALDFETQAPMPARQAPAFVDRAAILIERLRALTPQEVARLMDLSDALTALNVARYRAWQPEHTPENSAPALFAFNGDVYEGLAARTLPPDAIEWLEDHLRILSGLYGVLRPLDAMQPYRLEMGSRLENPEGKDLYAFWRTTVTENLKRTLAAMAATGEPAVLVNLASQEYFKAVDPKTLGFPVITPQFEDEKGGQYRVISFYAKRARGLMVRHLAECALAQGRLEPEAILRFAKAGYHYVPEISRPDAPVFRREEKARSVGDA</sequence>
<dbReference type="NCBIfam" id="NF002542">
    <property type="entry name" value="PRK02101.1-3"/>
    <property type="match status" value="1"/>
</dbReference>
<organism evidence="2 3">
    <name type="scientific">Hydrogenophilus thermoluteolus</name>
    <name type="common">Pseudomonas hydrogenothermophila</name>
    <dbReference type="NCBI Taxonomy" id="297"/>
    <lineage>
        <taxon>Bacteria</taxon>
        <taxon>Pseudomonadati</taxon>
        <taxon>Pseudomonadota</taxon>
        <taxon>Hydrogenophilia</taxon>
        <taxon>Hydrogenophilales</taxon>
        <taxon>Hydrogenophilaceae</taxon>
        <taxon>Hydrogenophilus</taxon>
    </lineage>
</organism>
<comment type="similarity">
    <text evidence="1">Belongs to the UPF0246 family.</text>
</comment>
<name>A0A2Z6DXE1_HYDTE</name>
<dbReference type="InterPro" id="IPR005583">
    <property type="entry name" value="YaaA"/>
</dbReference>
<dbReference type="HAMAP" id="MF_00652">
    <property type="entry name" value="UPF0246"/>
    <property type="match status" value="1"/>
</dbReference>
<evidence type="ECO:0000313" key="2">
    <source>
        <dbReference type="EMBL" id="BBD77141.1"/>
    </source>
</evidence>
<dbReference type="AlphaFoldDB" id="A0A2Z6DXE1"/>
<dbReference type="KEGG" id="htl:HPTL_0873"/>
<evidence type="ECO:0000256" key="1">
    <source>
        <dbReference type="HAMAP-Rule" id="MF_00652"/>
    </source>
</evidence>
<accession>A0A2Z6DXE1</accession>
<reference evidence="2 3" key="1">
    <citation type="submission" date="2018-04" db="EMBL/GenBank/DDBJ databases">
        <title>Complete genome sequence of Hydrogenophilus thermoluteolus TH-1.</title>
        <authorList>
            <person name="Arai H."/>
        </authorList>
    </citation>
    <scope>NUCLEOTIDE SEQUENCE [LARGE SCALE GENOMIC DNA]</scope>
    <source>
        <strain evidence="2 3">TH-1</strain>
    </source>
</reference>
<dbReference type="GO" id="GO:0033194">
    <property type="term" value="P:response to hydroperoxide"/>
    <property type="evidence" value="ECO:0007669"/>
    <property type="project" value="TreeGrafter"/>
</dbReference>
<dbReference type="PANTHER" id="PTHR30283:SF4">
    <property type="entry name" value="PEROXIDE STRESS RESISTANCE PROTEIN YAAA"/>
    <property type="match status" value="1"/>
</dbReference>
<dbReference type="OrthoDB" id="9777133at2"/>
<evidence type="ECO:0000313" key="3">
    <source>
        <dbReference type="Proteomes" id="UP000262004"/>
    </source>
</evidence>
<dbReference type="PANTHER" id="PTHR30283">
    <property type="entry name" value="PEROXIDE STRESS RESPONSE PROTEIN YAAA"/>
    <property type="match status" value="1"/>
</dbReference>
<dbReference type="RefSeq" id="WP_119336078.1">
    <property type="nucleotide sequence ID" value="NZ_AP018558.1"/>
</dbReference>
<dbReference type="Proteomes" id="UP000262004">
    <property type="component" value="Chromosome"/>
</dbReference>
<protein>
    <recommendedName>
        <fullName evidence="1">UPF0246 protein HPTL_0873</fullName>
    </recommendedName>
</protein>